<evidence type="ECO:0000313" key="1">
    <source>
        <dbReference type="EMBL" id="PQP96243.1"/>
    </source>
</evidence>
<name>A0A314XXX7_PRUYE</name>
<protein>
    <recommendedName>
        <fullName evidence="3">Retrotransposon gag domain-containing protein</fullName>
    </recommendedName>
</protein>
<comment type="caution">
    <text evidence="1">The sequence shown here is derived from an EMBL/GenBank/DDBJ whole genome shotgun (WGS) entry which is preliminary data.</text>
</comment>
<organism evidence="1 2">
    <name type="scientific">Prunus yedoensis var. nudiflora</name>
    <dbReference type="NCBI Taxonomy" id="2094558"/>
    <lineage>
        <taxon>Eukaryota</taxon>
        <taxon>Viridiplantae</taxon>
        <taxon>Streptophyta</taxon>
        <taxon>Embryophyta</taxon>
        <taxon>Tracheophyta</taxon>
        <taxon>Spermatophyta</taxon>
        <taxon>Magnoliopsida</taxon>
        <taxon>eudicotyledons</taxon>
        <taxon>Gunneridae</taxon>
        <taxon>Pentapetalae</taxon>
        <taxon>rosids</taxon>
        <taxon>fabids</taxon>
        <taxon>Rosales</taxon>
        <taxon>Rosaceae</taxon>
        <taxon>Amygdaloideae</taxon>
        <taxon>Amygdaleae</taxon>
        <taxon>Prunus</taxon>
    </lineage>
</organism>
<dbReference type="OrthoDB" id="1745472at2759"/>
<reference evidence="1 2" key="1">
    <citation type="submission" date="2018-02" db="EMBL/GenBank/DDBJ databases">
        <title>Draft genome of wild Prunus yedoensis var. nudiflora.</title>
        <authorList>
            <person name="Baek S."/>
            <person name="Kim J.-H."/>
            <person name="Choi K."/>
            <person name="Kim G.-B."/>
            <person name="Cho A."/>
            <person name="Jang H."/>
            <person name="Shin C.-H."/>
            <person name="Yu H.-J."/>
            <person name="Mun J.-H."/>
        </authorList>
    </citation>
    <scope>NUCLEOTIDE SEQUENCE [LARGE SCALE GENOMIC DNA]</scope>
    <source>
        <strain evidence="2">cv. Jeju island</strain>
        <tissue evidence="1">Leaf</tissue>
    </source>
</reference>
<dbReference type="Proteomes" id="UP000250321">
    <property type="component" value="Unassembled WGS sequence"/>
</dbReference>
<keyword evidence="2" id="KW-1185">Reference proteome</keyword>
<evidence type="ECO:0000313" key="2">
    <source>
        <dbReference type="Proteomes" id="UP000250321"/>
    </source>
</evidence>
<proteinExistence type="predicted"/>
<dbReference type="EMBL" id="PJQY01002129">
    <property type="protein sequence ID" value="PQP96243.1"/>
    <property type="molecule type" value="Genomic_DNA"/>
</dbReference>
<gene>
    <name evidence="1" type="ORF">Pyn_01797</name>
</gene>
<sequence>MASAQAHFQQTLLEEIRQLRVGFEKSRTKDGSSSIPWTVNLNFPVFHGGNDNPVDWLCLAELYFKYLKTPEEKKVEIASLHLQGVAISWMSGLYEP</sequence>
<accession>A0A314XXX7</accession>
<dbReference type="AlphaFoldDB" id="A0A314XXX7"/>
<evidence type="ECO:0008006" key="3">
    <source>
        <dbReference type="Google" id="ProtNLM"/>
    </source>
</evidence>